<evidence type="ECO:0000313" key="1">
    <source>
        <dbReference type="EMBL" id="MBH8561687.1"/>
    </source>
</evidence>
<protein>
    <submittedName>
        <fullName evidence="1">Uncharacterized protein</fullName>
    </submittedName>
</protein>
<proteinExistence type="predicted"/>
<gene>
    <name evidence="1" type="ORF">I8748_05745</name>
</gene>
<dbReference type="AlphaFoldDB" id="A0A8J7HLZ3"/>
<reference evidence="1 2" key="1">
    <citation type="journal article" date="2021" name="Int. J. Syst. Evol. Microbiol.">
        <title>Amazonocrinis nigriterrae gen. nov., sp. nov., Atlanticothrix silvestris gen. nov., sp. nov. and Dendronalium phyllosphericum gen. nov., sp. nov., nostocacean cyanobacteria from Brazilian environments.</title>
        <authorList>
            <person name="Alvarenga D.O."/>
            <person name="Andreote A.P.D."/>
            <person name="Branco L.H.Z."/>
            <person name="Delbaje E."/>
            <person name="Cruz R.B."/>
            <person name="Varani A.M."/>
            <person name="Fiore M.F."/>
        </authorList>
    </citation>
    <scope>NUCLEOTIDE SEQUENCE [LARGE SCALE GENOMIC DNA]</scope>
    <source>
        <strain evidence="1 2">CENA67</strain>
    </source>
</reference>
<dbReference type="EMBL" id="JAECZC010000007">
    <property type="protein sequence ID" value="MBH8561687.1"/>
    <property type="molecule type" value="Genomic_DNA"/>
</dbReference>
<organism evidence="1 2">
    <name type="scientific">Amazonocrinis nigriterrae CENA67</name>
    <dbReference type="NCBI Taxonomy" id="2794033"/>
    <lineage>
        <taxon>Bacteria</taxon>
        <taxon>Bacillati</taxon>
        <taxon>Cyanobacteriota</taxon>
        <taxon>Cyanophyceae</taxon>
        <taxon>Nostocales</taxon>
        <taxon>Nostocaceae</taxon>
        <taxon>Amazonocrinis</taxon>
        <taxon>Amazonocrinis nigriterrae</taxon>
    </lineage>
</organism>
<comment type="caution">
    <text evidence="1">The sequence shown here is derived from an EMBL/GenBank/DDBJ whole genome shotgun (WGS) entry which is preliminary data.</text>
</comment>
<keyword evidence="2" id="KW-1185">Reference proteome</keyword>
<sequence length="304" mass="34844">MAITFFELLNPIINKEIAFISSQLEISIDEVYQLILDEAERNQVEWYSDRVPNLNYEDPACRLAYLYIVAAANASTFQYVLESDKDLLNYVLGIAKERHDLKICAFGAGPGTELMGMAKFFETQKLGVSVSVDFQLLDKVKEWASSWYGIREQVNESFKNLYGTNRSKWPMIPSGNLLPCDVTDLEQLPYLGSVWNQDIYVLNFLLSEIFNDNPRLRSFLSQVTKFAPTGARFVFIERRGPMWEQRIKNIATESGLTLSPFMESRCNRLVGEEPSKLGSIYNAIQEIRKPRLSWNVVYSVAVKQ</sequence>
<accession>A0A8J7HLZ3</accession>
<dbReference type="Proteomes" id="UP000632766">
    <property type="component" value="Unassembled WGS sequence"/>
</dbReference>
<evidence type="ECO:0000313" key="2">
    <source>
        <dbReference type="Proteomes" id="UP000632766"/>
    </source>
</evidence>
<dbReference type="RefSeq" id="WP_198123692.1">
    <property type="nucleotide sequence ID" value="NZ_JAECZC010000007.1"/>
</dbReference>
<name>A0A8J7HLZ3_9NOST</name>